<evidence type="ECO:0000256" key="2">
    <source>
        <dbReference type="ARBA" id="ARBA00006442"/>
    </source>
</evidence>
<comment type="cofactor">
    <cofactor evidence="1">
        <name>FAD</name>
        <dbReference type="ChEBI" id="CHEBI:57692"/>
    </cofactor>
</comment>
<dbReference type="PRINTS" id="PR00469">
    <property type="entry name" value="PNDRDTASEII"/>
</dbReference>
<evidence type="ECO:0000313" key="8">
    <source>
        <dbReference type="Proteomes" id="UP000810292"/>
    </source>
</evidence>
<reference evidence="7" key="1">
    <citation type="submission" date="2020-10" db="EMBL/GenBank/DDBJ databases">
        <authorList>
            <person name="Gilroy R."/>
        </authorList>
    </citation>
    <scope>NUCLEOTIDE SEQUENCE</scope>
    <source>
        <strain evidence="7">14700</strain>
    </source>
</reference>
<feature type="domain" description="NADH-rubredoxin oxidoreductase C-terminal" evidence="6">
    <location>
        <begin position="303"/>
        <end position="364"/>
    </location>
</feature>
<comment type="caution">
    <text evidence="7">The sequence shown here is derived from an EMBL/GenBank/DDBJ whole genome shotgun (WGS) entry which is preliminary data.</text>
</comment>
<comment type="similarity">
    <text evidence="2">Belongs to the FAD-dependent oxidoreductase family.</text>
</comment>
<sequence>MERSVVIGGGIAGVQAVTVLSKEGKVALITNEPCLPYYRMRIEEIIQGKNTEELYIHPQSWYDERGIEIIHANAERIDTEKKDIVLSDGNTVPYDTAVIATGSEARSFPIPGRDKNIYVLRKASDAEKLREALSTADSFAVIGGGLLGLELASSVAEHMKITVSVIETAPYILPRQLDEASASLLQAKLSEKGVSVVTAAKTLKADAEYLYLEDGRKIKAAVIAFSVGVNPGIEIAKASGIETDKGIIIDEYMKTSADSVYAAGDAVEYNGRLFGLAMHAREMGTAAADSILGNGKPYVPSEPSALLKVAGIDVISLGSVTGDTEVITDDGVKRTTLFVKDGIITGAVIINDKASMMKIKAMIGTRR</sequence>
<keyword evidence="4" id="KW-0274">FAD</keyword>
<evidence type="ECO:0000256" key="3">
    <source>
        <dbReference type="ARBA" id="ARBA00022630"/>
    </source>
</evidence>
<dbReference type="GO" id="GO:0016491">
    <property type="term" value="F:oxidoreductase activity"/>
    <property type="evidence" value="ECO:0007669"/>
    <property type="project" value="InterPro"/>
</dbReference>
<evidence type="ECO:0000259" key="6">
    <source>
        <dbReference type="Pfam" id="PF18267"/>
    </source>
</evidence>
<dbReference type="InterPro" id="IPR041575">
    <property type="entry name" value="Rubredoxin_C"/>
</dbReference>
<dbReference type="PANTHER" id="PTHR43429">
    <property type="entry name" value="PYRIDINE NUCLEOTIDE-DISULFIDE OXIDOREDUCTASE DOMAIN-CONTAINING"/>
    <property type="match status" value="1"/>
</dbReference>
<name>A0A9D9ND47_9SPIO</name>
<reference evidence="7" key="2">
    <citation type="journal article" date="2021" name="PeerJ">
        <title>Extensive microbial diversity within the chicken gut microbiome revealed by metagenomics and culture.</title>
        <authorList>
            <person name="Gilroy R."/>
            <person name="Ravi A."/>
            <person name="Getino M."/>
            <person name="Pursley I."/>
            <person name="Horton D.L."/>
            <person name="Alikhan N.F."/>
            <person name="Baker D."/>
            <person name="Gharbi K."/>
            <person name="Hall N."/>
            <person name="Watson M."/>
            <person name="Adriaenssens E.M."/>
            <person name="Foster-Nyarko E."/>
            <person name="Jarju S."/>
            <person name="Secka A."/>
            <person name="Antonio M."/>
            <person name="Oren A."/>
            <person name="Chaudhuri R.R."/>
            <person name="La Ragione R."/>
            <person name="Hildebrand F."/>
            <person name="Pallen M.J."/>
        </authorList>
    </citation>
    <scope>NUCLEOTIDE SEQUENCE</scope>
    <source>
        <strain evidence="7">14700</strain>
    </source>
</reference>
<dbReference type="Gene3D" id="3.50.50.60">
    <property type="entry name" value="FAD/NAD(P)-binding domain"/>
    <property type="match status" value="2"/>
</dbReference>
<dbReference type="EMBL" id="JADIMF010000098">
    <property type="protein sequence ID" value="MBO8469397.1"/>
    <property type="molecule type" value="Genomic_DNA"/>
</dbReference>
<evidence type="ECO:0000256" key="4">
    <source>
        <dbReference type="ARBA" id="ARBA00022827"/>
    </source>
</evidence>
<gene>
    <name evidence="7" type="ORF">IAA72_06405</name>
</gene>
<dbReference type="PANTHER" id="PTHR43429:SF3">
    <property type="entry name" value="NITRITE REDUCTASE [NAD(P)H]"/>
    <property type="match status" value="1"/>
</dbReference>
<accession>A0A9D9ND47</accession>
<protein>
    <submittedName>
        <fullName evidence="7">NAD(P)/FAD-dependent oxidoreductase</fullName>
    </submittedName>
</protein>
<dbReference type="AlphaFoldDB" id="A0A9D9ND47"/>
<proteinExistence type="inferred from homology"/>
<organism evidence="7 8">
    <name type="scientific">Candidatus Ornithospirochaeta stercoravium</name>
    <dbReference type="NCBI Taxonomy" id="2840897"/>
    <lineage>
        <taxon>Bacteria</taxon>
        <taxon>Pseudomonadati</taxon>
        <taxon>Spirochaetota</taxon>
        <taxon>Spirochaetia</taxon>
        <taxon>Spirochaetales</taxon>
        <taxon>Spirochaetaceae</taxon>
        <taxon>Spirochaetaceae incertae sedis</taxon>
        <taxon>Candidatus Ornithospirochaeta</taxon>
    </lineage>
</organism>
<dbReference type="Gene3D" id="3.30.390.30">
    <property type="match status" value="1"/>
</dbReference>
<dbReference type="Pfam" id="PF18267">
    <property type="entry name" value="Rubredoxin_C"/>
    <property type="match status" value="1"/>
</dbReference>
<feature type="domain" description="FAD/NAD(P)-binding" evidence="5">
    <location>
        <begin position="4"/>
        <end position="284"/>
    </location>
</feature>
<dbReference type="Pfam" id="PF07992">
    <property type="entry name" value="Pyr_redox_2"/>
    <property type="match status" value="1"/>
</dbReference>
<dbReference type="InterPro" id="IPR016156">
    <property type="entry name" value="FAD/NAD-linked_Rdtase_dimer_sf"/>
</dbReference>
<evidence type="ECO:0000256" key="1">
    <source>
        <dbReference type="ARBA" id="ARBA00001974"/>
    </source>
</evidence>
<keyword evidence="3" id="KW-0285">Flavoprotein</keyword>
<dbReference type="InterPro" id="IPR036188">
    <property type="entry name" value="FAD/NAD-bd_sf"/>
</dbReference>
<dbReference type="InterPro" id="IPR023753">
    <property type="entry name" value="FAD/NAD-binding_dom"/>
</dbReference>
<dbReference type="InterPro" id="IPR050260">
    <property type="entry name" value="FAD-bd_OxRdtase"/>
</dbReference>
<dbReference type="SUPFAM" id="SSF51905">
    <property type="entry name" value="FAD/NAD(P)-binding domain"/>
    <property type="match status" value="2"/>
</dbReference>
<dbReference type="Proteomes" id="UP000810292">
    <property type="component" value="Unassembled WGS sequence"/>
</dbReference>
<evidence type="ECO:0000313" key="7">
    <source>
        <dbReference type="EMBL" id="MBO8469397.1"/>
    </source>
</evidence>
<evidence type="ECO:0000259" key="5">
    <source>
        <dbReference type="Pfam" id="PF07992"/>
    </source>
</evidence>
<dbReference type="PRINTS" id="PR00368">
    <property type="entry name" value="FADPNR"/>
</dbReference>